<organism evidence="3 4">
    <name type="scientific">Dendrothele bispora (strain CBS 962.96)</name>
    <dbReference type="NCBI Taxonomy" id="1314807"/>
    <lineage>
        <taxon>Eukaryota</taxon>
        <taxon>Fungi</taxon>
        <taxon>Dikarya</taxon>
        <taxon>Basidiomycota</taxon>
        <taxon>Agaricomycotina</taxon>
        <taxon>Agaricomycetes</taxon>
        <taxon>Agaricomycetidae</taxon>
        <taxon>Agaricales</taxon>
        <taxon>Agaricales incertae sedis</taxon>
        <taxon>Dendrothele</taxon>
    </lineage>
</organism>
<keyword evidence="2" id="KW-0812">Transmembrane</keyword>
<keyword evidence="4" id="KW-1185">Reference proteome</keyword>
<protein>
    <submittedName>
        <fullName evidence="3">Uncharacterized protein</fullName>
    </submittedName>
</protein>
<dbReference type="Proteomes" id="UP000297245">
    <property type="component" value="Unassembled WGS sequence"/>
</dbReference>
<feature type="transmembrane region" description="Helical" evidence="2">
    <location>
        <begin position="102"/>
        <end position="129"/>
    </location>
</feature>
<proteinExistence type="predicted"/>
<feature type="compositionally biased region" description="Polar residues" evidence="1">
    <location>
        <begin position="1"/>
        <end position="23"/>
    </location>
</feature>
<gene>
    <name evidence="3" type="ORF">K435DRAFT_361785</name>
</gene>
<feature type="region of interest" description="Disordered" evidence="1">
    <location>
        <begin position="37"/>
        <end position="63"/>
    </location>
</feature>
<feature type="compositionally biased region" description="Pro residues" evidence="1">
    <location>
        <begin position="44"/>
        <end position="56"/>
    </location>
</feature>
<evidence type="ECO:0000256" key="2">
    <source>
        <dbReference type="SAM" id="Phobius"/>
    </source>
</evidence>
<name>A0A4S8MIL9_DENBC</name>
<sequence>MESFDDTTNPTTLSQHLPSSLTPRLSPGLFVKSARELTPGSSYPRPPLTRSPPLPPQNHTQTQTKPPIIVCPACIYIYQSEITHPRVFWSFLLSQSKDLLEYNILICFFIVNPLAATTYTLFFLSDFFLTTRALRQRSKSCLCNLGIAIGISPFFLFFSFRTFICLFCFFVPLFLLFFFGFFSLPFSLVFYFFFPYTWHPTCLLSH</sequence>
<reference evidence="3 4" key="1">
    <citation type="journal article" date="2019" name="Nat. Ecol. Evol.">
        <title>Megaphylogeny resolves global patterns of mushroom evolution.</title>
        <authorList>
            <person name="Varga T."/>
            <person name="Krizsan K."/>
            <person name="Foldi C."/>
            <person name="Dima B."/>
            <person name="Sanchez-Garcia M."/>
            <person name="Sanchez-Ramirez S."/>
            <person name="Szollosi G.J."/>
            <person name="Szarkandi J.G."/>
            <person name="Papp V."/>
            <person name="Albert L."/>
            <person name="Andreopoulos W."/>
            <person name="Angelini C."/>
            <person name="Antonin V."/>
            <person name="Barry K.W."/>
            <person name="Bougher N.L."/>
            <person name="Buchanan P."/>
            <person name="Buyck B."/>
            <person name="Bense V."/>
            <person name="Catcheside P."/>
            <person name="Chovatia M."/>
            <person name="Cooper J."/>
            <person name="Damon W."/>
            <person name="Desjardin D."/>
            <person name="Finy P."/>
            <person name="Geml J."/>
            <person name="Haridas S."/>
            <person name="Hughes K."/>
            <person name="Justo A."/>
            <person name="Karasinski D."/>
            <person name="Kautmanova I."/>
            <person name="Kiss B."/>
            <person name="Kocsube S."/>
            <person name="Kotiranta H."/>
            <person name="LaButti K.M."/>
            <person name="Lechner B.E."/>
            <person name="Liimatainen K."/>
            <person name="Lipzen A."/>
            <person name="Lukacs Z."/>
            <person name="Mihaltcheva S."/>
            <person name="Morgado L.N."/>
            <person name="Niskanen T."/>
            <person name="Noordeloos M.E."/>
            <person name="Ohm R.A."/>
            <person name="Ortiz-Santana B."/>
            <person name="Ovrebo C."/>
            <person name="Racz N."/>
            <person name="Riley R."/>
            <person name="Savchenko A."/>
            <person name="Shiryaev A."/>
            <person name="Soop K."/>
            <person name="Spirin V."/>
            <person name="Szebenyi C."/>
            <person name="Tomsovsky M."/>
            <person name="Tulloss R.E."/>
            <person name="Uehling J."/>
            <person name="Grigoriev I.V."/>
            <person name="Vagvolgyi C."/>
            <person name="Papp T."/>
            <person name="Martin F.M."/>
            <person name="Miettinen O."/>
            <person name="Hibbett D.S."/>
            <person name="Nagy L.G."/>
        </authorList>
    </citation>
    <scope>NUCLEOTIDE SEQUENCE [LARGE SCALE GENOMIC DNA]</scope>
    <source>
        <strain evidence="3 4">CBS 962.96</strain>
    </source>
</reference>
<evidence type="ECO:0000256" key="1">
    <source>
        <dbReference type="SAM" id="MobiDB-lite"/>
    </source>
</evidence>
<dbReference type="EMBL" id="ML179079">
    <property type="protein sequence ID" value="THV02239.1"/>
    <property type="molecule type" value="Genomic_DNA"/>
</dbReference>
<evidence type="ECO:0000313" key="4">
    <source>
        <dbReference type="Proteomes" id="UP000297245"/>
    </source>
</evidence>
<accession>A0A4S8MIL9</accession>
<keyword evidence="2" id="KW-1133">Transmembrane helix</keyword>
<dbReference type="AlphaFoldDB" id="A0A4S8MIL9"/>
<evidence type="ECO:0000313" key="3">
    <source>
        <dbReference type="EMBL" id="THV02239.1"/>
    </source>
</evidence>
<feature type="transmembrane region" description="Helical" evidence="2">
    <location>
        <begin position="170"/>
        <end position="194"/>
    </location>
</feature>
<keyword evidence="2" id="KW-0472">Membrane</keyword>
<feature type="transmembrane region" description="Helical" evidence="2">
    <location>
        <begin position="141"/>
        <end position="164"/>
    </location>
</feature>
<feature type="region of interest" description="Disordered" evidence="1">
    <location>
        <begin position="1"/>
        <end position="25"/>
    </location>
</feature>